<evidence type="ECO:0000256" key="1">
    <source>
        <dbReference type="ARBA" id="ARBA00004141"/>
    </source>
</evidence>
<organism evidence="7 8">
    <name type="scientific">Lutibacter aestuarii</name>
    <dbReference type="NCBI Taxonomy" id="861111"/>
    <lineage>
        <taxon>Bacteria</taxon>
        <taxon>Pseudomonadati</taxon>
        <taxon>Bacteroidota</taxon>
        <taxon>Flavobacteriia</taxon>
        <taxon>Flavobacteriales</taxon>
        <taxon>Flavobacteriaceae</taxon>
        <taxon>Lutibacter</taxon>
    </lineage>
</organism>
<feature type="transmembrane region" description="Helical" evidence="5">
    <location>
        <begin position="187"/>
        <end position="205"/>
    </location>
</feature>
<dbReference type="PROSITE" id="PS01130">
    <property type="entry name" value="SLC26A"/>
    <property type="match status" value="1"/>
</dbReference>
<keyword evidence="2 5" id="KW-0812">Transmembrane</keyword>
<comment type="subcellular location">
    <subcellularLocation>
        <location evidence="1">Membrane</location>
        <topology evidence="1">Multi-pass membrane protein</topology>
    </subcellularLocation>
</comment>
<dbReference type="RefSeq" id="WP_298286790.1">
    <property type="nucleotide sequence ID" value="NZ_JBHTIC010000002.1"/>
</dbReference>
<name>A0ABW2Z6U7_9FLAO</name>
<dbReference type="InterPro" id="IPR036513">
    <property type="entry name" value="STAS_dom_sf"/>
</dbReference>
<dbReference type="Proteomes" id="UP001597032">
    <property type="component" value="Unassembled WGS sequence"/>
</dbReference>
<protein>
    <submittedName>
        <fullName evidence="7">SulP family inorganic anion transporter</fullName>
    </submittedName>
</protein>
<proteinExistence type="predicted"/>
<dbReference type="InterPro" id="IPR018045">
    <property type="entry name" value="S04_transporter_CS"/>
</dbReference>
<dbReference type="CDD" id="cd07042">
    <property type="entry name" value="STAS_SulP_like_sulfate_transporter"/>
    <property type="match status" value="1"/>
</dbReference>
<dbReference type="InterPro" id="IPR001902">
    <property type="entry name" value="SLC26A/SulP_fam"/>
</dbReference>
<feature type="transmembrane region" description="Helical" evidence="5">
    <location>
        <begin position="33"/>
        <end position="53"/>
    </location>
</feature>
<keyword evidence="3 5" id="KW-1133">Transmembrane helix</keyword>
<gene>
    <name evidence="7" type="ORF">ACFQZW_00815</name>
</gene>
<comment type="caution">
    <text evidence="7">The sequence shown here is derived from an EMBL/GenBank/DDBJ whole genome shotgun (WGS) entry which is preliminary data.</text>
</comment>
<feature type="transmembrane region" description="Helical" evidence="5">
    <location>
        <begin position="212"/>
        <end position="229"/>
    </location>
</feature>
<feature type="transmembrane region" description="Helical" evidence="5">
    <location>
        <begin position="392"/>
        <end position="424"/>
    </location>
</feature>
<dbReference type="PANTHER" id="PTHR11814">
    <property type="entry name" value="SULFATE TRANSPORTER"/>
    <property type="match status" value="1"/>
</dbReference>
<feature type="domain" description="STAS" evidence="6">
    <location>
        <begin position="449"/>
        <end position="564"/>
    </location>
</feature>
<dbReference type="InterPro" id="IPR011547">
    <property type="entry name" value="SLC26A/SulP_dom"/>
</dbReference>
<evidence type="ECO:0000256" key="4">
    <source>
        <dbReference type="ARBA" id="ARBA00023136"/>
    </source>
</evidence>
<evidence type="ECO:0000313" key="7">
    <source>
        <dbReference type="EMBL" id="MFD0760615.1"/>
    </source>
</evidence>
<dbReference type="InterPro" id="IPR002645">
    <property type="entry name" value="STAS_dom"/>
</dbReference>
<evidence type="ECO:0000256" key="2">
    <source>
        <dbReference type="ARBA" id="ARBA00022692"/>
    </source>
</evidence>
<feature type="transmembrane region" description="Helical" evidence="5">
    <location>
        <begin position="336"/>
        <end position="356"/>
    </location>
</feature>
<sequence>MNVKYEQQVMIKHFIPSLQWLPNYKKEWLKGDINAGLTIGIMLIPQGIAYAMIAGLPPIYGLYTAMIPQIVYAFLGTSRQLAVGPVAMDSLIVASGVATLAQIGTENFIEFAILLAFLMGLMQIIFGVFKLGFLVNFLSRPVISGFTSAAALIIGLNQLKHLLGVNIQRNNKIQNLIVDAYTNISDIEWKTFLIGAISIIILVYFKKYSKKIPAALIVVVLGILLVKIFNLEQSGVKIVGEIPKGLPSFKMLNFNFKVIMELYPIALTLAFIAFLEAISVAKAIELKHTNYKVEPNKELIAIGFGNLVGSFFQTYPATGGLSRTAVNNQVGAKTPLASLIAAFVVGLTLMYFTPLFYYLPKAILAAIIIVAVFGLLDFTVPKQLLSYSKRELIILNITLIITATIGIKEGILTGIVLSISMLIYRSTKPHIAILGKVPNTHFYRNLSRFEGLLETKDEILILRFDAQLYFANVQYFKDKLDEYAAQKGNKLKLIIVDGESINSVDSSAIYTLKDVITKYEKLGIELSFSGLKGPVRDVLSKAGVIRKIGLESCFMSIQEAVDAFEERKKNKEIEVKYFEYIKQTNR</sequence>
<evidence type="ECO:0000256" key="3">
    <source>
        <dbReference type="ARBA" id="ARBA00022989"/>
    </source>
</evidence>
<reference evidence="8" key="1">
    <citation type="journal article" date="2019" name="Int. J. Syst. Evol. Microbiol.">
        <title>The Global Catalogue of Microorganisms (GCM) 10K type strain sequencing project: providing services to taxonomists for standard genome sequencing and annotation.</title>
        <authorList>
            <consortium name="The Broad Institute Genomics Platform"/>
            <consortium name="The Broad Institute Genome Sequencing Center for Infectious Disease"/>
            <person name="Wu L."/>
            <person name="Ma J."/>
        </authorList>
    </citation>
    <scope>NUCLEOTIDE SEQUENCE [LARGE SCALE GENOMIC DNA]</scope>
    <source>
        <strain evidence="8">CCUG 60022</strain>
    </source>
</reference>
<dbReference type="SUPFAM" id="SSF52091">
    <property type="entry name" value="SpoIIaa-like"/>
    <property type="match status" value="1"/>
</dbReference>
<keyword evidence="8" id="KW-1185">Reference proteome</keyword>
<dbReference type="NCBIfam" id="TIGR00815">
    <property type="entry name" value="sulP"/>
    <property type="match status" value="1"/>
</dbReference>
<accession>A0ABW2Z6U7</accession>
<feature type="transmembrane region" description="Helical" evidence="5">
    <location>
        <begin position="362"/>
        <end position="380"/>
    </location>
</feature>
<evidence type="ECO:0000259" key="6">
    <source>
        <dbReference type="PROSITE" id="PS50801"/>
    </source>
</evidence>
<dbReference type="Gene3D" id="3.30.750.24">
    <property type="entry name" value="STAS domain"/>
    <property type="match status" value="1"/>
</dbReference>
<dbReference type="Pfam" id="PF00916">
    <property type="entry name" value="Sulfate_transp"/>
    <property type="match status" value="1"/>
</dbReference>
<dbReference type="EMBL" id="JBHTIC010000002">
    <property type="protein sequence ID" value="MFD0760615.1"/>
    <property type="molecule type" value="Genomic_DNA"/>
</dbReference>
<evidence type="ECO:0000313" key="8">
    <source>
        <dbReference type="Proteomes" id="UP001597032"/>
    </source>
</evidence>
<feature type="transmembrane region" description="Helical" evidence="5">
    <location>
        <begin position="141"/>
        <end position="159"/>
    </location>
</feature>
<feature type="transmembrane region" description="Helical" evidence="5">
    <location>
        <begin position="262"/>
        <end position="284"/>
    </location>
</feature>
<dbReference type="Pfam" id="PF01740">
    <property type="entry name" value="STAS"/>
    <property type="match status" value="1"/>
</dbReference>
<feature type="transmembrane region" description="Helical" evidence="5">
    <location>
        <begin position="109"/>
        <end position="129"/>
    </location>
</feature>
<feature type="transmembrane region" description="Helical" evidence="5">
    <location>
        <begin position="82"/>
        <end position="103"/>
    </location>
</feature>
<keyword evidence="4 5" id="KW-0472">Membrane</keyword>
<feature type="transmembrane region" description="Helical" evidence="5">
    <location>
        <begin position="59"/>
        <end position="75"/>
    </location>
</feature>
<dbReference type="PROSITE" id="PS50801">
    <property type="entry name" value="STAS"/>
    <property type="match status" value="1"/>
</dbReference>
<evidence type="ECO:0000256" key="5">
    <source>
        <dbReference type="SAM" id="Phobius"/>
    </source>
</evidence>